<dbReference type="PANTHER" id="PTHR31595">
    <property type="entry name" value="LONG-CHAIN-ALCOHOL O-FATTY-ACYLTRANSFERASE 3-RELATED"/>
    <property type="match status" value="1"/>
</dbReference>
<keyword evidence="3" id="KW-0808">Transferase</keyword>
<proteinExistence type="inferred from homology"/>
<accession>A0A0D7BW19</accession>
<evidence type="ECO:0000256" key="3">
    <source>
        <dbReference type="ARBA" id="ARBA00022679"/>
    </source>
</evidence>
<comment type="subcellular location">
    <subcellularLocation>
        <location evidence="1">Membrane</location>
        <topology evidence="1">Multi-pass membrane protein</topology>
    </subcellularLocation>
</comment>
<sequence length="405" mass="46316">MSLASATCLWAGVVFHPLSNVKKAFRLSMFATLCILNICLVTFLFNDIVLAYAGCATSMALLYTGLEMELEDPHDIQGRLKSHCAAREISLKQGAWDMLFSVRGVGWENENPHLPPRPYSHSVTTSQFMREQFFELLCGVLLLDVASIYNRSSPALTATGTSLHTFPLFWQCCDLISYALTYRTGIAVLHTAHSMVSVYFKLSAPQDWVPAFGAWSDAYTLRRFWGRVWHQFFRGFLTRPALYLINRFNIRRQSNASAYIQLYTAFSLSALMFLVTDFGMMRRQTGLQSVWFFAAQAVGITVEDTVLKMLTSYFDSFDMQDASCKYRTLEAGSQPVVEDLSRRKALSCRARQHLPYIIGYAWVFTWFLYTSPPWIWARAYAGYVDSGMNLRFSVLTWKLDARDFR</sequence>
<evidence type="ECO:0000256" key="1">
    <source>
        <dbReference type="ARBA" id="ARBA00004141"/>
    </source>
</evidence>
<dbReference type="Proteomes" id="UP000054007">
    <property type="component" value="Unassembled WGS sequence"/>
</dbReference>
<dbReference type="InterPro" id="IPR044851">
    <property type="entry name" value="Wax_synthase"/>
</dbReference>
<evidence type="ECO:0000256" key="4">
    <source>
        <dbReference type="ARBA" id="ARBA00022692"/>
    </source>
</evidence>
<feature type="transmembrane region" description="Helical" evidence="7">
    <location>
        <begin position="256"/>
        <end position="275"/>
    </location>
</feature>
<dbReference type="GO" id="GO:0016020">
    <property type="term" value="C:membrane"/>
    <property type="evidence" value="ECO:0007669"/>
    <property type="project" value="UniProtKB-SubCell"/>
</dbReference>
<name>A0A0D7BW19_9AGAR</name>
<feature type="domain" description="Wax synthase" evidence="8">
    <location>
        <begin position="208"/>
        <end position="294"/>
    </location>
</feature>
<protein>
    <recommendedName>
        <fullName evidence="8">Wax synthase domain-containing protein</fullName>
    </recommendedName>
</protein>
<dbReference type="OrthoDB" id="1077582at2759"/>
<keyword evidence="6 7" id="KW-0472">Membrane</keyword>
<evidence type="ECO:0000259" key="8">
    <source>
        <dbReference type="Pfam" id="PF13813"/>
    </source>
</evidence>
<dbReference type="AlphaFoldDB" id="A0A0D7BW19"/>
<evidence type="ECO:0000256" key="2">
    <source>
        <dbReference type="ARBA" id="ARBA00007282"/>
    </source>
</evidence>
<evidence type="ECO:0000256" key="6">
    <source>
        <dbReference type="ARBA" id="ARBA00023136"/>
    </source>
</evidence>
<gene>
    <name evidence="9" type="ORF">CYLTODRAFT_484965</name>
</gene>
<comment type="similarity">
    <text evidence="2">Belongs to the wax synthase family.</text>
</comment>
<reference evidence="9 10" key="1">
    <citation type="journal article" date="2015" name="Fungal Genet. Biol.">
        <title>Evolution of novel wood decay mechanisms in Agaricales revealed by the genome sequences of Fistulina hepatica and Cylindrobasidium torrendii.</title>
        <authorList>
            <person name="Floudas D."/>
            <person name="Held B.W."/>
            <person name="Riley R."/>
            <person name="Nagy L.G."/>
            <person name="Koehler G."/>
            <person name="Ransdell A.S."/>
            <person name="Younus H."/>
            <person name="Chow J."/>
            <person name="Chiniquy J."/>
            <person name="Lipzen A."/>
            <person name="Tritt A."/>
            <person name="Sun H."/>
            <person name="Haridas S."/>
            <person name="LaButti K."/>
            <person name="Ohm R.A."/>
            <person name="Kues U."/>
            <person name="Blanchette R.A."/>
            <person name="Grigoriev I.V."/>
            <person name="Minto R.E."/>
            <person name="Hibbett D.S."/>
        </authorList>
    </citation>
    <scope>NUCLEOTIDE SEQUENCE [LARGE SCALE GENOMIC DNA]</scope>
    <source>
        <strain evidence="9 10">FP15055 ss-10</strain>
    </source>
</reference>
<keyword evidence="4 7" id="KW-0812">Transmembrane</keyword>
<keyword evidence="5 7" id="KW-1133">Transmembrane helix</keyword>
<evidence type="ECO:0000313" key="9">
    <source>
        <dbReference type="EMBL" id="KIY73816.1"/>
    </source>
</evidence>
<dbReference type="GO" id="GO:0006629">
    <property type="term" value="P:lipid metabolic process"/>
    <property type="evidence" value="ECO:0007669"/>
    <property type="project" value="InterPro"/>
</dbReference>
<dbReference type="EMBL" id="KN880433">
    <property type="protein sequence ID" value="KIY73816.1"/>
    <property type="molecule type" value="Genomic_DNA"/>
</dbReference>
<dbReference type="GO" id="GO:0008374">
    <property type="term" value="F:O-acyltransferase activity"/>
    <property type="evidence" value="ECO:0007669"/>
    <property type="project" value="InterPro"/>
</dbReference>
<evidence type="ECO:0000256" key="7">
    <source>
        <dbReference type="SAM" id="Phobius"/>
    </source>
</evidence>
<evidence type="ECO:0000256" key="5">
    <source>
        <dbReference type="ARBA" id="ARBA00022989"/>
    </source>
</evidence>
<dbReference type="PANTHER" id="PTHR31595:SF67">
    <property type="entry name" value="WAX SYNTHASE DOMAIN-CONTAINING PROTEIN"/>
    <property type="match status" value="1"/>
</dbReference>
<dbReference type="InterPro" id="IPR032805">
    <property type="entry name" value="Wax_synthase_dom"/>
</dbReference>
<organism evidence="9 10">
    <name type="scientific">Cylindrobasidium torrendii FP15055 ss-10</name>
    <dbReference type="NCBI Taxonomy" id="1314674"/>
    <lineage>
        <taxon>Eukaryota</taxon>
        <taxon>Fungi</taxon>
        <taxon>Dikarya</taxon>
        <taxon>Basidiomycota</taxon>
        <taxon>Agaricomycotina</taxon>
        <taxon>Agaricomycetes</taxon>
        <taxon>Agaricomycetidae</taxon>
        <taxon>Agaricales</taxon>
        <taxon>Marasmiineae</taxon>
        <taxon>Physalacriaceae</taxon>
        <taxon>Cylindrobasidium</taxon>
    </lineage>
</organism>
<evidence type="ECO:0000313" key="10">
    <source>
        <dbReference type="Proteomes" id="UP000054007"/>
    </source>
</evidence>
<keyword evidence="10" id="KW-1185">Reference proteome</keyword>
<feature type="transmembrane region" description="Helical" evidence="7">
    <location>
        <begin position="353"/>
        <end position="369"/>
    </location>
</feature>
<dbReference type="Pfam" id="PF13813">
    <property type="entry name" value="MBOAT_2"/>
    <property type="match status" value="1"/>
</dbReference>
<feature type="transmembrane region" description="Helical" evidence="7">
    <location>
        <begin position="30"/>
        <end position="53"/>
    </location>
</feature>